<proteinExistence type="predicted"/>
<dbReference type="InParanoid" id="A0A316YW96"/>
<dbReference type="RefSeq" id="XP_025380136.1">
    <property type="nucleotide sequence ID" value="XM_025520316.1"/>
</dbReference>
<sequence>MDTRGKRIRTAGHEGVTDITFRLTCGSLHTSFGCKPCGRGPSKHGGARRDW</sequence>
<reference evidence="1 2" key="1">
    <citation type="journal article" date="2018" name="Mol. Biol. Evol.">
        <title>Broad Genomic Sampling Reveals a Smut Pathogenic Ancestry of the Fungal Clade Ustilaginomycotina.</title>
        <authorList>
            <person name="Kijpornyongpan T."/>
            <person name="Mondo S.J."/>
            <person name="Barry K."/>
            <person name="Sandor L."/>
            <person name="Lee J."/>
            <person name="Lipzen A."/>
            <person name="Pangilinan J."/>
            <person name="LaButti K."/>
            <person name="Hainaut M."/>
            <person name="Henrissat B."/>
            <person name="Grigoriev I.V."/>
            <person name="Spatafora J.W."/>
            <person name="Aime M.C."/>
        </authorList>
    </citation>
    <scope>NUCLEOTIDE SEQUENCE [LARGE SCALE GENOMIC DNA]</scope>
    <source>
        <strain evidence="1 2">MCA 4198</strain>
    </source>
</reference>
<protein>
    <submittedName>
        <fullName evidence="1">Uncharacterized protein</fullName>
    </submittedName>
</protein>
<evidence type="ECO:0000313" key="2">
    <source>
        <dbReference type="Proteomes" id="UP000245768"/>
    </source>
</evidence>
<name>A0A316YW96_9BASI</name>
<dbReference type="Proteomes" id="UP000245768">
    <property type="component" value="Unassembled WGS sequence"/>
</dbReference>
<gene>
    <name evidence="1" type="ORF">FA10DRAFT_263665</name>
</gene>
<accession>A0A316YW96</accession>
<dbReference type="PROSITE" id="PS51257">
    <property type="entry name" value="PROKAR_LIPOPROTEIN"/>
    <property type="match status" value="1"/>
</dbReference>
<keyword evidence="2" id="KW-1185">Reference proteome</keyword>
<dbReference type="EMBL" id="KZ819634">
    <property type="protein sequence ID" value="PWN92938.1"/>
    <property type="molecule type" value="Genomic_DNA"/>
</dbReference>
<organism evidence="1 2">
    <name type="scientific">Acaromyces ingoldii</name>
    <dbReference type="NCBI Taxonomy" id="215250"/>
    <lineage>
        <taxon>Eukaryota</taxon>
        <taxon>Fungi</taxon>
        <taxon>Dikarya</taxon>
        <taxon>Basidiomycota</taxon>
        <taxon>Ustilaginomycotina</taxon>
        <taxon>Exobasidiomycetes</taxon>
        <taxon>Exobasidiales</taxon>
        <taxon>Cryptobasidiaceae</taxon>
        <taxon>Acaromyces</taxon>
    </lineage>
</organism>
<evidence type="ECO:0000313" key="1">
    <source>
        <dbReference type="EMBL" id="PWN92938.1"/>
    </source>
</evidence>
<dbReference type="AlphaFoldDB" id="A0A316YW96"/>
<dbReference type="GeneID" id="37042232"/>